<keyword evidence="5" id="KW-0255">Endonuclease</keyword>
<protein>
    <submittedName>
        <fullName evidence="5">Restriction endonuclease subunit S</fullName>
        <ecNumber evidence="5">3.1.21.-</ecNumber>
    </submittedName>
</protein>
<feature type="domain" description="Type I restriction modification DNA specificity" evidence="4">
    <location>
        <begin position="3"/>
        <end position="176"/>
    </location>
</feature>
<name>A0ABS7ED76_9GAMM</name>
<feature type="domain" description="Type I restriction modification DNA specificity" evidence="4">
    <location>
        <begin position="198"/>
        <end position="360"/>
    </location>
</feature>
<proteinExistence type="inferred from homology"/>
<dbReference type="CDD" id="cd17260">
    <property type="entry name" value="RMtype1_S_EcoEI-TRD1-CR1_like"/>
    <property type="match status" value="1"/>
</dbReference>
<organism evidence="5 6">
    <name type="scientific">Neiella holothuriorum</name>
    <dbReference type="NCBI Taxonomy" id="2870530"/>
    <lineage>
        <taxon>Bacteria</taxon>
        <taxon>Pseudomonadati</taxon>
        <taxon>Pseudomonadota</taxon>
        <taxon>Gammaproteobacteria</taxon>
        <taxon>Alteromonadales</taxon>
        <taxon>Echinimonadaceae</taxon>
        <taxon>Neiella</taxon>
    </lineage>
</organism>
<keyword evidence="2" id="KW-0680">Restriction system</keyword>
<evidence type="ECO:0000256" key="2">
    <source>
        <dbReference type="ARBA" id="ARBA00022747"/>
    </source>
</evidence>
<evidence type="ECO:0000313" key="6">
    <source>
        <dbReference type="Proteomes" id="UP001166251"/>
    </source>
</evidence>
<dbReference type="PANTHER" id="PTHR30408">
    <property type="entry name" value="TYPE-1 RESTRICTION ENZYME ECOKI SPECIFICITY PROTEIN"/>
    <property type="match status" value="1"/>
</dbReference>
<reference evidence="5" key="1">
    <citation type="submission" date="2021-07" db="EMBL/GenBank/DDBJ databases">
        <title>Neiella marina sp. nov., isolated from the intestinal content of sea cucumber Apostichopus japonicus.</title>
        <authorList>
            <person name="Bai X."/>
        </authorList>
    </citation>
    <scope>NUCLEOTIDE SEQUENCE</scope>
    <source>
        <strain evidence="5">126</strain>
    </source>
</reference>
<dbReference type="CDD" id="cd17293">
    <property type="entry name" value="RMtype1_S_Ppo21ORF8840P_TRD1-CR1_like"/>
    <property type="match status" value="1"/>
</dbReference>
<dbReference type="RefSeq" id="WP_220102967.1">
    <property type="nucleotide sequence ID" value="NZ_JAHZSS010000003.1"/>
</dbReference>
<keyword evidence="3" id="KW-0238">DNA-binding</keyword>
<dbReference type="InterPro" id="IPR044946">
    <property type="entry name" value="Restrct_endonuc_typeI_TRD_sf"/>
</dbReference>
<dbReference type="PANTHER" id="PTHR30408:SF12">
    <property type="entry name" value="TYPE I RESTRICTION ENZYME MJAVIII SPECIFICITY SUBUNIT"/>
    <property type="match status" value="1"/>
</dbReference>
<dbReference type="SUPFAM" id="SSF116734">
    <property type="entry name" value="DNA methylase specificity domain"/>
    <property type="match status" value="2"/>
</dbReference>
<dbReference type="Gene3D" id="3.90.220.20">
    <property type="entry name" value="DNA methylase specificity domains"/>
    <property type="match status" value="2"/>
</dbReference>
<sequence length="391" mass="43639">MSWPLIKLSDVVQVNPRCPRDIDEFQNVSFVAMASASEEGFLLTEETRVLGETKKGFTYFEKEDVLLAKITPCFENGKSLRPNQITHAVGFGSTEFHVLRADQSKVDSTYLFYMISGKPFRFLGERSMAGAAGQKRVGADFIKNFEIPLPPLDEQKRIAAILDKADAIRRKRQQAIQLADDFLRSVFLDMFGDPVTNPKGWEMMPVKDVAEVTTGNTPSRKVPEYYGGKMEWIKSDNINTPEHFLTKATEFLSDDGLKVARTVPKGSTLITCIAGSFDCIGNAAFANREVAFNQQINALTPKEGMLSWFLYALILFSKKAIQSASTNSMKGMVSKGKLEEVRLIVPPIEQQQKFEDIFNNQIEMVAKLRTSSSGIDDCFNSLSQCAFSGQL</sequence>
<accession>A0ABS7ED76</accession>
<evidence type="ECO:0000256" key="3">
    <source>
        <dbReference type="ARBA" id="ARBA00023125"/>
    </source>
</evidence>
<evidence type="ECO:0000256" key="1">
    <source>
        <dbReference type="ARBA" id="ARBA00010923"/>
    </source>
</evidence>
<dbReference type="Proteomes" id="UP001166251">
    <property type="component" value="Unassembled WGS sequence"/>
</dbReference>
<dbReference type="InterPro" id="IPR052021">
    <property type="entry name" value="Type-I_RS_S_subunit"/>
</dbReference>
<comment type="similarity">
    <text evidence="1">Belongs to the type-I restriction system S methylase family.</text>
</comment>
<evidence type="ECO:0000313" key="5">
    <source>
        <dbReference type="EMBL" id="MBW8190293.1"/>
    </source>
</evidence>
<keyword evidence="5" id="KW-0540">Nuclease</keyword>
<dbReference type="InterPro" id="IPR000055">
    <property type="entry name" value="Restrct_endonuc_typeI_TRD"/>
</dbReference>
<dbReference type="EC" id="3.1.21.-" evidence="5"/>
<dbReference type="Pfam" id="PF01420">
    <property type="entry name" value="Methylase_S"/>
    <property type="match status" value="2"/>
</dbReference>
<dbReference type="EMBL" id="JAHZSS010000003">
    <property type="protein sequence ID" value="MBW8190293.1"/>
    <property type="molecule type" value="Genomic_DNA"/>
</dbReference>
<evidence type="ECO:0000259" key="4">
    <source>
        <dbReference type="Pfam" id="PF01420"/>
    </source>
</evidence>
<comment type="caution">
    <text evidence="5">The sequence shown here is derived from an EMBL/GenBank/DDBJ whole genome shotgun (WGS) entry which is preliminary data.</text>
</comment>
<keyword evidence="5" id="KW-0378">Hydrolase</keyword>
<dbReference type="GO" id="GO:0004519">
    <property type="term" value="F:endonuclease activity"/>
    <property type="evidence" value="ECO:0007669"/>
    <property type="project" value="UniProtKB-KW"/>
</dbReference>
<dbReference type="GO" id="GO:0016787">
    <property type="term" value="F:hydrolase activity"/>
    <property type="evidence" value="ECO:0007669"/>
    <property type="project" value="UniProtKB-KW"/>
</dbReference>
<gene>
    <name evidence="5" type="ORF">K0504_04520</name>
</gene>
<keyword evidence="6" id="KW-1185">Reference proteome</keyword>